<evidence type="ECO:0000256" key="1">
    <source>
        <dbReference type="ARBA" id="ARBA00023002"/>
    </source>
</evidence>
<evidence type="ECO:0000313" key="3">
    <source>
        <dbReference type="EMBL" id="UTW13550.1"/>
    </source>
</evidence>
<dbReference type="PANTHER" id="PTHR13847:SF289">
    <property type="entry name" value="GLYCINE OXIDASE"/>
    <property type="match status" value="1"/>
</dbReference>
<dbReference type="EMBL" id="CP073347">
    <property type="protein sequence ID" value="UTW13550.1"/>
    <property type="molecule type" value="Genomic_DNA"/>
</dbReference>
<dbReference type="SUPFAM" id="SSF54373">
    <property type="entry name" value="FAD-linked reductases, C-terminal domain"/>
    <property type="match status" value="1"/>
</dbReference>
<organism evidence="3 4">
    <name type="scientific">Marinobacterium rhizophilum</name>
    <dbReference type="NCBI Taxonomy" id="420402"/>
    <lineage>
        <taxon>Bacteria</taxon>
        <taxon>Pseudomonadati</taxon>
        <taxon>Pseudomonadota</taxon>
        <taxon>Gammaproteobacteria</taxon>
        <taxon>Oceanospirillales</taxon>
        <taxon>Oceanospirillaceae</taxon>
        <taxon>Marinobacterium</taxon>
    </lineage>
</organism>
<evidence type="ECO:0000313" key="4">
    <source>
        <dbReference type="Proteomes" id="UP001058461"/>
    </source>
</evidence>
<dbReference type="InterPro" id="IPR036188">
    <property type="entry name" value="FAD/NAD-bd_sf"/>
</dbReference>
<dbReference type="InterPro" id="IPR006076">
    <property type="entry name" value="FAD-dep_OxRdtase"/>
</dbReference>
<dbReference type="SUPFAM" id="SSF51905">
    <property type="entry name" value="FAD/NAD(P)-binding domain"/>
    <property type="match status" value="1"/>
</dbReference>
<gene>
    <name evidence="3" type="ORF">KDW95_07880</name>
</gene>
<dbReference type="Gene3D" id="3.50.50.60">
    <property type="entry name" value="FAD/NAD(P)-binding domain"/>
    <property type="match status" value="2"/>
</dbReference>
<feature type="domain" description="FAD dependent oxidoreductase" evidence="2">
    <location>
        <begin position="17"/>
        <end position="406"/>
    </location>
</feature>
<dbReference type="Pfam" id="PF01266">
    <property type="entry name" value="DAO"/>
    <property type="match status" value="1"/>
</dbReference>
<keyword evidence="1" id="KW-0560">Oxidoreductase</keyword>
<proteinExistence type="predicted"/>
<dbReference type="Gene3D" id="3.30.9.10">
    <property type="entry name" value="D-Amino Acid Oxidase, subunit A, domain 2"/>
    <property type="match status" value="1"/>
</dbReference>
<protein>
    <submittedName>
        <fullName evidence="3">FAD-binding oxidoreductase</fullName>
    </submittedName>
</protein>
<evidence type="ECO:0000259" key="2">
    <source>
        <dbReference type="Pfam" id="PF01266"/>
    </source>
</evidence>
<dbReference type="Proteomes" id="UP001058461">
    <property type="component" value="Chromosome"/>
</dbReference>
<name>A0ABY5HQU6_9GAMM</name>
<dbReference type="PANTHER" id="PTHR13847">
    <property type="entry name" value="SARCOSINE DEHYDROGENASE-RELATED"/>
    <property type="match status" value="1"/>
</dbReference>
<dbReference type="RefSeq" id="WP_255855741.1">
    <property type="nucleotide sequence ID" value="NZ_CP073347.1"/>
</dbReference>
<sequence>MQPRNANVEPGNRNDTLAVVGAGVVGLCTALQAQRQGFRVTLIDREEPGTGASFGNAGYLATELVEPLSSAKTLRSALSMWLNPDGPLALPLGYLHRIMPWLVRFVVAARPAQVARSRQGLLALNLGAVPAWQRCLDDIGAGGQLCRSGYLLVWESASGLEDARRHAESLQRYGMPTELVQGARLAELEPALAGRVNHALYFPEACQVREPYRLCQLLFAAFQARGGSFLQQEVAALRPESHGVVLETGAGCLDFDRAIVCTGAWGKRLLQGVGVRVPLQAERGYHLSFAAASTCLRRPIGSAERRFVMSPLDSGLRAVGFTELGGLKLKPVRRRYASLRRHSQALLPGLSDPAVEVREWMGHRPTLPDSLPVIDRHPQHERLLFAFGNQHLGLTQAAISAELVVSLMQGTPPPIDPAPYRVTRFH</sequence>
<accession>A0ABY5HQU6</accession>
<reference evidence="3" key="1">
    <citation type="submission" date="2021-04" db="EMBL/GenBank/DDBJ databases">
        <title>Oceanospirillales bacteria with DddD are important DMSP degraders in coastal seawater.</title>
        <authorList>
            <person name="Liu J."/>
        </authorList>
    </citation>
    <scope>NUCLEOTIDE SEQUENCE</scope>
    <source>
        <strain evidence="3">D13-1</strain>
    </source>
</reference>
<keyword evidence="4" id="KW-1185">Reference proteome</keyword>